<reference evidence="1" key="1">
    <citation type="submission" date="2021-02" db="EMBL/GenBank/DDBJ databases">
        <authorList>
            <consortium name="DOE Joint Genome Institute"/>
            <person name="Ahrendt S."/>
            <person name="Looney B.P."/>
            <person name="Miyauchi S."/>
            <person name="Morin E."/>
            <person name="Drula E."/>
            <person name="Courty P.E."/>
            <person name="Chicoki N."/>
            <person name="Fauchery L."/>
            <person name="Kohler A."/>
            <person name="Kuo A."/>
            <person name="Labutti K."/>
            <person name="Pangilinan J."/>
            <person name="Lipzen A."/>
            <person name="Riley R."/>
            <person name="Andreopoulos W."/>
            <person name="He G."/>
            <person name="Johnson J."/>
            <person name="Barry K.W."/>
            <person name="Grigoriev I.V."/>
            <person name="Nagy L."/>
            <person name="Hibbett D."/>
            <person name="Henrissat B."/>
            <person name="Matheny P.B."/>
            <person name="Labbe J."/>
            <person name="Martin F."/>
        </authorList>
    </citation>
    <scope>NUCLEOTIDE SEQUENCE</scope>
    <source>
        <strain evidence="1">FP105234-sp</strain>
    </source>
</reference>
<evidence type="ECO:0000313" key="1">
    <source>
        <dbReference type="EMBL" id="KAI0053693.1"/>
    </source>
</evidence>
<reference evidence="1" key="2">
    <citation type="journal article" date="2022" name="New Phytol.">
        <title>Evolutionary transition to the ectomycorrhizal habit in the genomes of a hyperdiverse lineage of mushroom-forming fungi.</title>
        <authorList>
            <person name="Looney B."/>
            <person name="Miyauchi S."/>
            <person name="Morin E."/>
            <person name="Drula E."/>
            <person name="Courty P.E."/>
            <person name="Kohler A."/>
            <person name="Kuo A."/>
            <person name="LaButti K."/>
            <person name="Pangilinan J."/>
            <person name="Lipzen A."/>
            <person name="Riley R."/>
            <person name="Andreopoulos W."/>
            <person name="He G."/>
            <person name="Johnson J."/>
            <person name="Nolan M."/>
            <person name="Tritt A."/>
            <person name="Barry K.W."/>
            <person name="Grigoriev I.V."/>
            <person name="Nagy L.G."/>
            <person name="Hibbett D."/>
            <person name="Henrissat B."/>
            <person name="Matheny P.B."/>
            <person name="Labbe J."/>
            <person name="Martin F.M."/>
        </authorList>
    </citation>
    <scope>NUCLEOTIDE SEQUENCE</scope>
    <source>
        <strain evidence="1">FP105234-sp</strain>
    </source>
</reference>
<sequence length="65" mass="7362">MVLDALVHKKNLVIERQKQYQASHKPIWLRPARSRLYIGLYNATFAVGMAGVAYSAYSLIRGKPT</sequence>
<dbReference type="EMBL" id="MU275839">
    <property type="protein sequence ID" value="KAI0053693.1"/>
    <property type="molecule type" value="Genomic_DNA"/>
</dbReference>
<name>A0ACB8SCW7_9AGAM</name>
<gene>
    <name evidence="1" type="ORF">FA95DRAFT_1600834</name>
</gene>
<comment type="caution">
    <text evidence="1">The sequence shown here is derived from an EMBL/GenBank/DDBJ whole genome shotgun (WGS) entry which is preliminary data.</text>
</comment>
<dbReference type="Proteomes" id="UP000814033">
    <property type="component" value="Unassembled WGS sequence"/>
</dbReference>
<accession>A0ACB8SCW7</accession>
<keyword evidence="2" id="KW-1185">Reference proteome</keyword>
<protein>
    <submittedName>
        <fullName evidence="1">Uncharacterized protein</fullName>
    </submittedName>
</protein>
<evidence type="ECO:0000313" key="2">
    <source>
        <dbReference type="Proteomes" id="UP000814033"/>
    </source>
</evidence>
<organism evidence="1 2">
    <name type="scientific">Auriscalpium vulgare</name>
    <dbReference type="NCBI Taxonomy" id="40419"/>
    <lineage>
        <taxon>Eukaryota</taxon>
        <taxon>Fungi</taxon>
        <taxon>Dikarya</taxon>
        <taxon>Basidiomycota</taxon>
        <taxon>Agaricomycotina</taxon>
        <taxon>Agaricomycetes</taxon>
        <taxon>Russulales</taxon>
        <taxon>Auriscalpiaceae</taxon>
        <taxon>Auriscalpium</taxon>
    </lineage>
</organism>
<proteinExistence type="predicted"/>